<keyword evidence="1" id="KW-0812">Transmembrane</keyword>
<keyword evidence="1" id="KW-0472">Membrane</keyword>
<evidence type="ECO:0000313" key="2">
    <source>
        <dbReference type="Proteomes" id="UP000887565"/>
    </source>
</evidence>
<sequence length="84" mass="8754">MSLAGHGINGFKRNMEMVCGQLGALRVSNVTTFSGRRAVSVMINGPIKPGWILLAFCMVAGSAACARLFLSWVVIAIASTGGVI</sequence>
<evidence type="ECO:0000256" key="1">
    <source>
        <dbReference type="SAM" id="Phobius"/>
    </source>
</evidence>
<dbReference type="AlphaFoldDB" id="A0A915HQK8"/>
<dbReference type="WBParaSite" id="nRc.2.0.1.t03745-RA">
    <property type="protein sequence ID" value="nRc.2.0.1.t03745-RA"/>
    <property type="gene ID" value="nRc.2.0.1.g03745"/>
</dbReference>
<reference evidence="3" key="1">
    <citation type="submission" date="2022-11" db="UniProtKB">
        <authorList>
            <consortium name="WormBaseParasite"/>
        </authorList>
    </citation>
    <scope>IDENTIFICATION</scope>
</reference>
<protein>
    <submittedName>
        <fullName evidence="3">Uncharacterized protein</fullName>
    </submittedName>
</protein>
<feature type="transmembrane region" description="Helical" evidence="1">
    <location>
        <begin position="51"/>
        <end position="78"/>
    </location>
</feature>
<keyword evidence="1" id="KW-1133">Transmembrane helix</keyword>
<dbReference type="Proteomes" id="UP000887565">
    <property type="component" value="Unplaced"/>
</dbReference>
<keyword evidence="2" id="KW-1185">Reference proteome</keyword>
<organism evidence="2 3">
    <name type="scientific">Romanomermis culicivorax</name>
    <name type="common">Nematode worm</name>
    <dbReference type="NCBI Taxonomy" id="13658"/>
    <lineage>
        <taxon>Eukaryota</taxon>
        <taxon>Metazoa</taxon>
        <taxon>Ecdysozoa</taxon>
        <taxon>Nematoda</taxon>
        <taxon>Enoplea</taxon>
        <taxon>Dorylaimia</taxon>
        <taxon>Mermithida</taxon>
        <taxon>Mermithoidea</taxon>
        <taxon>Mermithidae</taxon>
        <taxon>Romanomermis</taxon>
    </lineage>
</organism>
<evidence type="ECO:0000313" key="3">
    <source>
        <dbReference type="WBParaSite" id="nRc.2.0.1.t03745-RA"/>
    </source>
</evidence>
<accession>A0A915HQK8</accession>
<proteinExistence type="predicted"/>
<name>A0A915HQK8_ROMCU</name>